<evidence type="ECO:0000256" key="1">
    <source>
        <dbReference type="ARBA" id="ARBA00022741"/>
    </source>
</evidence>
<evidence type="ECO:0000256" key="2">
    <source>
        <dbReference type="ARBA" id="ARBA00022840"/>
    </source>
</evidence>
<comment type="caution">
    <text evidence="4">The sequence shown here is derived from an EMBL/GenBank/DDBJ whole genome shotgun (WGS) entry which is preliminary data.</text>
</comment>
<dbReference type="Proteomes" id="UP000031737">
    <property type="component" value="Unassembled WGS sequence"/>
</dbReference>
<dbReference type="GO" id="GO:0004674">
    <property type="term" value="F:protein serine/threonine kinase activity"/>
    <property type="evidence" value="ECO:0007669"/>
    <property type="project" value="UniProtKB-KW"/>
</dbReference>
<dbReference type="SUPFAM" id="SSF56112">
    <property type="entry name" value="Protein kinase-like (PK-like)"/>
    <property type="match status" value="1"/>
</dbReference>
<dbReference type="PANTHER" id="PTHR24346">
    <property type="entry name" value="MAP/MICROTUBULE AFFINITY-REGULATING KINASE"/>
    <property type="match status" value="1"/>
</dbReference>
<name>A0A061J794_TRYRA</name>
<keyword evidence="1" id="KW-0547">Nucleotide-binding</keyword>
<gene>
    <name evidence="4" type="ORF">TRSC58_02286</name>
</gene>
<feature type="domain" description="Protein kinase" evidence="3">
    <location>
        <begin position="1"/>
        <end position="304"/>
    </location>
</feature>
<sequence length="307" mass="34352">MQQLSLPGYAHVQHVHSATTHETLVAQSDVTKELVHIRVYALEYLRKHPQLRMRVERRALVARIADHPNIVKGLPSFVSGVDLFLVEEHCVGGELLCALEEYYKSAAVSPSTQGIRRRSGQQRFQCLSLSFVRRTMQDLMRGVHYLHSTCGVVHRNVKLENIFLDGSNRAKLGGLDMCAVIPSCEANDGMLQLCCASRHYAAPELVMGLPYKGELIDVWSAGVVLFVLLTGRFPFQVGEEEEEEEGGGESLLFQRICTADEVLQTHPAMGIVPDPLAVDLVRNMLRVKPECRLTVEEVLQHSFLRTP</sequence>
<dbReference type="Gene3D" id="3.30.200.20">
    <property type="entry name" value="Phosphorylase Kinase, domain 1"/>
    <property type="match status" value="1"/>
</dbReference>
<dbReference type="OrthoDB" id="289250at2759"/>
<keyword evidence="4" id="KW-0418">Kinase</keyword>
<evidence type="ECO:0000313" key="5">
    <source>
        <dbReference type="Proteomes" id="UP000031737"/>
    </source>
</evidence>
<keyword evidence="2" id="KW-0067">ATP-binding</keyword>
<dbReference type="PANTHER" id="PTHR24346:SF110">
    <property type="entry name" value="NON-SPECIFIC SERINE_THREONINE PROTEIN KINASE"/>
    <property type="match status" value="1"/>
</dbReference>
<dbReference type="GO" id="GO:0005524">
    <property type="term" value="F:ATP binding"/>
    <property type="evidence" value="ECO:0007669"/>
    <property type="project" value="UniProtKB-KW"/>
</dbReference>
<evidence type="ECO:0000259" key="3">
    <source>
        <dbReference type="PROSITE" id="PS50011"/>
    </source>
</evidence>
<dbReference type="Gene3D" id="1.10.510.10">
    <property type="entry name" value="Transferase(Phosphotransferase) domain 1"/>
    <property type="match status" value="1"/>
</dbReference>
<reference evidence="4 5" key="1">
    <citation type="submission" date="2013-07" db="EMBL/GenBank/DDBJ databases">
        <authorList>
            <person name="Stoco P.H."/>
            <person name="Wagner G."/>
            <person name="Gerber A."/>
            <person name="Zaha A."/>
            <person name="Thompson C."/>
            <person name="Bartholomeu D.C."/>
            <person name="Luckemeyer D.D."/>
            <person name="Bahia D."/>
            <person name="Loreto E."/>
            <person name="Prestes E.B."/>
            <person name="Lima F.M."/>
            <person name="Rodrigues-Luiz G."/>
            <person name="Vallejo G.A."/>
            <person name="Filho J.F."/>
            <person name="Monteiro K.M."/>
            <person name="Tyler K.M."/>
            <person name="de Almeida L.G."/>
            <person name="Ortiz M.F."/>
            <person name="Siervo M.A."/>
            <person name="de Moraes M.H."/>
            <person name="Cunha O.L."/>
            <person name="Mendonca-Neto R."/>
            <person name="Silva R."/>
            <person name="Teixeira S.M."/>
            <person name="Murta S.M."/>
            <person name="Sincero T.C."/>
            <person name="Mendes T.A."/>
            <person name="Urmenyi T.P."/>
            <person name="Silva V.G."/>
            <person name="da Rocha W.D."/>
            <person name="Andersson B."/>
            <person name="Romanha A.J."/>
            <person name="Steindel M."/>
            <person name="de Vasconcelos A.T."/>
            <person name="Grisard E.C."/>
        </authorList>
    </citation>
    <scope>NUCLEOTIDE SEQUENCE [LARGE SCALE GENOMIC DNA]</scope>
    <source>
        <strain evidence="4 5">SC58</strain>
    </source>
</reference>
<dbReference type="Pfam" id="PF00069">
    <property type="entry name" value="Pkinase"/>
    <property type="match status" value="1"/>
</dbReference>
<dbReference type="GO" id="GO:0035556">
    <property type="term" value="P:intracellular signal transduction"/>
    <property type="evidence" value="ECO:0007669"/>
    <property type="project" value="TreeGrafter"/>
</dbReference>
<keyword evidence="5" id="KW-1185">Reference proteome</keyword>
<dbReference type="AlphaFoldDB" id="A0A061J794"/>
<keyword evidence="4" id="KW-0723">Serine/threonine-protein kinase</keyword>
<proteinExistence type="predicted"/>
<dbReference type="InterPro" id="IPR000719">
    <property type="entry name" value="Prot_kinase_dom"/>
</dbReference>
<dbReference type="PROSITE" id="PS50011">
    <property type="entry name" value="PROTEIN_KINASE_DOM"/>
    <property type="match status" value="1"/>
</dbReference>
<dbReference type="EMBL" id="AUPL01002286">
    <property type="protein sequence ID" value="ESL09986.1"/>
    <property type="molecule type" value="Genomic_DNA"/>
</dbReference>
<dbReference type="VEuPathDB" id="TriTrypDB:TRSC58_02286"/>
<accession>A0A061J794</accession>
<dbReference type="SMART" id="SM00220">
    <property type="entry name" value="S_TKc"/>
    <property type="match status" value="1"/>
</dbReference>
<evidence type="ECO:0000313" key="4">
    <source>
        <dbReference type="EMBL" id="ESL09986.1"/>
    </source>
</evidence>
<keyword evidence="4" id="KW-0808">Transferase</keyword>
<organism evidence="4 5">
    <name type="scientific">Trypanosoma rangeli SC58</name>
    <dbReference type="NCBI Taxonomy" id="429131"/>
    <lineage>
        <taxon>Eukaryota</taxon>
        <taxon>Discoba</taxon>
        <taxon>Euglenozoa</taxon>
        <taxon>Kinetoplastea</taxon>
        <taxon>Metakinetoplastina</taxon>
        <taxon>Trypanosomatida</taxon>
        <taxon>Trypanosomatidae</taxon>
        <taxon>Trypanosoma</taxon>
        <taxon>Herpetosoma</taxon>
    </lineage>
</organism>
<dbReference type="GO" id="GO:0005737">
    <property type="term" value="C:cytoplasm"/>
    <property type="evidence" value="ECO:0007669"/>
    <property type="project" value="TreeGrafter"/>
</dbReference>
<dbReference type="InterPro" id="IPR011009">
    <property type="entry name" value="Kinase-like_dom_sf"/>
</dbReference>
<protein>
    <submittedName>
        <fullName evidence="4">Serine/threonine protein kinase</fullName>
    </submittedName>
</protein>